<dbReference type="GO" id="GO:0016020">
    <property type="term" value="C:membrane"/>
    <property type="evidence" value="ECO:0007669"/>
    <property type="project" value="UniProtKB-SubCell"/>
</dbReference>
<feature type="transmembrane region" description="Helical" evidence="7">
    <location>
        <begin position="38"/>
        <end position="58"/>
    </location>
</feature>
<evidence type="ECO:0000256" key="3">
    <source>
        <dbReference type="ARBA" id="ARBA00022692"/>
    </source>
</evidence>
<feature type="transmembrane region" description="Helical" evidence="7">
    <location>
        <begin position="334"/>
        <end position="355"/>
    </location>
</feature>
<dbReference type="GO" id="GO:0003954">
    <property type="term" value="F:NADH dehydrogenase activity"/>
    <property type="evidence" value="ECO:0007669"/>
    <property type="project" value="TreeGrafter"/>
</dbReference>
<evidence type="ECO:0000256" key="6">
    <source>
        <dbReference type="RuleBase" id="RU000320"/>
    </source>
</evidence>
<feature type="transmembrane region" description="Helical" evidence="7">
    <location>
        <begin position="424"/>
        <end position="446"/>
    </location>
</feature>
<feature type="transmembrane region" description="Helical" evidence="7">
    <location>
        <begin position="86"/>
        <end position="108"/>
    </location>
</feature>
<evidence type="ECO:0000259" key="8">
    <source>
        <dbReference type="Pfam" id="PF00361"/>
    </source>
</evidence>
<dbReference type="GO" id="GO:0015990">
    <property type="term" value="P:electron transport coupled proton transport"/>
    <property type="evidence" value="ECO:0007669"/>
    <property type="project" value="TreeGrafter"/>
</dbReference>
<keyword evidence="9" id="KW-0830">Ubiquinone</keyword>
<comment type="subcellular location">
    <subcellularLocation>
        <location evidence="1">Endomembrane system</location>
        <topology evidence="1">Multi-pass membrane protein</topology>
    </subcellularLocation>
    <subcellularLocation>
        <location evidence="6">Membrane</location>
        <topology evidence="6">Multi-pass membrane protein</topology>
    </subcellularLocation>
</comment>
<evidence type="ECO:0000256" key="1">
    <source>
        <dbReference type="ARBA" id="ARBA00004127"/>
    </source>
</evidence>
<proteinExistence type="inferred from homology"/>
<dbReference type="EMBL" id="CADCUB010000144">
    <property type="protein sequence ID" value="CAA9350814.1"/>
    <property type="molecule type" value="Genomic_DNA"/>
</dbReference>
<feature type="domain" description="NADH:quinone oxidoreductase/Mrp antiporter transmembrane" evidence="8">
    <location>
        <begin position="185"/>
        <end position="474"/>
    </location>
</feature>
<dbReference type="NCBIfam" id="NF004500">
    <property type="entry name" value="PRK05846.1-4"/>
    <property type="match status" value="1"/>
</dbReference>
<organism evidence="9">
    <name type="scientific">uncultured Frankineae bacterium</name>
    <dbReference type="NCBI Taxonomy" id="437475"/>
    <lineage>
        <taxon>Bacteria</taxon>
        <taxon>Bacillati</taxon>
        <taxon>Actinomycetota</taxon>
        <taxon>Actinomycetes</taxon>
        <taxon>Frankiales</taxon>
        <taxon>environmental samples</taxon>
    </lineage>
</organism>
<feature type="transmembrane region" description="Helical" evidence="7">
    <location>
        <begin position="509"/>
        <end position="530"/>
    </location>
</feature>
<dbReference type="EC" id="1.6.5.3" evidence="9"/>
<feature type="transmembrane region" description="Helical" evidence="7">
    <location>
        <begin position="221"/>
        <end position="242"/>
    </location>
</feature>
<evidence type="ECO:0000256" key="7">
    <source>
        <dbReference type="SAM" id="Phobius"/>
    </source>
</evidence>
<keyword evidence="5 7" id="KW-0472">Membrane</keyword>
<accession>A0A6J4M629</accession>
<feature type="transmembrane region" description="Helical" evidence="7">
    <location>
        <begin position="362"/>
        <end position="383"/>
    </location>
</feature>
<dbReference type="GO" id="GO:0042773">
    <property type="term" value="P:ATP synthesis coupled electron transport"/>
    <property type="evidence" value="ECO:0007669"/>
    <property type="project" value="InterPro"/>
</dbReference>
<dbReference type="InterPro" id="IPR001750">
    <property type="entry name" value="ND/Mrp_TM"/>
</dbReference>
<dbReference type="InterPro" id="IPR003918">
    <property type="entry name" value="NADH_UbQ_OxRdtase"/>
</dbReference>
<evidence type="ECO:0000256" key="2">
    <source>
        <dbReference type="ARBA" id="ARBA00009025"/>
    </source>
</evidence>
<protein>
    <submittedName>
        <fullName evidence="9">NADH-ubiquinone oxidoreductase chain M</fullName>
        <ecNumber evidence="9">1.6.5.3</ecNumber>
    </submittedName>
</protein>
<comment type="similarity">
    <text evidence="2">Belongs to the complex I subunit 4 family.</text>
</comment>
<feature type="transmembrane region" description="Helical" evidence="7">
    <location>
        <begin position="262"/>
        <end position="281"/>
    </location>
</feature>
<evidence type="ECO:0000256" key="4">
    <source>
        <dbReference type="ARBA" id="ARBA00022989"/>
    </source>
</evidence>
<feature type="transmembrane region" description="Helical" evidence="7">
    <location>
        <begin position="6"/>
        <end position="26"/>
    </location>
</feature>
<dbReference type="InterPro" id="IPR010227">
    <property type="entry name" value="NADH_Q_OxRdtase_chainM/4"/>
</dbReference>
<dbReference type="GO" id="GO:0012505">
    <property type="term" value="C:endomembrane system"/>
    <property type="evidence" value="ECO:0007669"/>
    <property type="project" value="UniProtKB-SubCell"/>
</dbReference>
<keyword evidence="3 6" id="KW-0812">Transmembrane</keyword>
<evidence type="ECO:0000313" key="9">
    <source>
        <dbReference type="EMBL" id="CAA9350814.1"/>
    </source>
</evidence>
<sequence length="560" mass="59262">MSDLTGLPWLTILGLVPLVGALLVAVLPSGRDALAKTVALVVSLVVLALTILVCALFEPGGDRFQFVQAHDWIPAFGVQYAVGADGIALVLIALIAVLVPVVVLASWYDADPQADRLRRVSVSGVRAAAAGSSASSRRVGGGTAVLDAPAAPSPPSDELPPRRSVKTFFALLLLLETMMIGVFAATDVFLFYVFFEAMLIPMYFIIGSYGGPRRSYAAMKFLLYSLFGGLLMLAAVIGLYVVSASQGEGTFAFEQLLGLHEQMSTTVEIALFSGFFIAFAIKAPLFPFHTWLPDAGAEAPVGGAVLLVGVLDKVGTFGFLRYCLPLFPEASRILGPYVIALCVIGILYGALLAMGQKDLKRLVSYTSVAHFGFIGMGIFAFTTQGQSGAVLYMVNHGLSTGALFLVVGFLIVRGRSRLIPDYSGVANVAPILAGTFLLAGLSSLALPGLSTFISEFLVLLGTYSRYPVAAVLAALGVILAALYVLLMYQRTMQGPLRLPALLGDRMPDLRLREVLAVAPLLALMIVLGVYPKPLLDVINPAVEATMQDVGRTDPAPTAND</sequence>
<dbReference type="PRINTS" id="PR01437">
    <property type="entry name" value="NUOXDRDTASE4"/>
</dbReference>
<dbReference type="PANTHER" id="PTHR43507">
    <property type="entry name" value="NADH-UBIQUINONE OXIDOREDUCTASE CHAIN 4"/>
    <property type="match status" value="1"/>
</dbReference>
<dbReference type="PANTHER" id="PTHR43507:SF1">
    <property type="entry name" value="NADH-UBIQUINONE OXIDOREDUCTASE CHAIN 4"/>
    <property type="match status" value="1"/>
</dbReference>
<dbReference type="Pfam" id="PF00361">
    <property type="entry name" value="Proton_antipo_M"/>
    <property type="match status" value="1"/>
</dbReference>
<dbReference type="AlphaFoldDB" id="A0A6J4M629"/>
<feature type="transmembrane region" description="Helical" evidence="7">
    <location>
        <begin position="191"/>
        <end position="209"/>
    </location>
</feature>
<feature type="transmembrane region" description="Helical" evidence="7">
    <location>
        <begin position="301"/>
        <end position="322"/>
    </location>
</feature>
<evidence type="ECO:0000256" key="5">
    <source>
        <dbReference type="ARBA" id="ARBA00023136"/>
    </source>
</evidence>
<name>A0A6J4M629_9ACTN</name>
<feature type="transmembrane region" description="Helical" evidence="7">
    <location>
        <begin position="389"/>
        <end position="412"/>
    </location>
</feature>
<keyword evidence="4 7" id="KW-1133">Transmembrane helix</keyword>
<keyword evidence="9" id="KW-0560">Oxidoreductase</keyword>
<reference evidence="9" key="1">
    <citation type="submission" date="2020-02" db="EMBL/GenBank/DDBJ databases">
        <authorList>
            <person name="Meier V. D."/>
        </authorList>
    </citation>
    <scope>NUCLEOTIDE SEQUENCE</scope>
    <source>
        <strain evidence="9">AVDCRST_MAG07</strain>
    </source>
</reference>
<dbReference type="GO" id="GO:0008137">
    <property type="term" value="F:NADH dehydrogenase (ubiquinone) activity"/>
    <property type="evidence" value="ECO:0007669"/>
    <property type="project" value="InterPro"/>
</dbReference>
<dbReference type="NCBIfam" id="TIGR01972">
    <property type="entry name" value="NDH_I_M"/>
    <property type="match status" value="1"/>
</dbReference>
<gene>
    <name evidence="9" type="ORF">AVDCRST_MAG07-3164</name>
</gene>
<dbReference type="GO" id="GO:0048039">
    <property type="term" value="F:ubiquinone binding"/>
    <property type="evidence" value="ECO:0007669"/>
    <property type="project" value="TreeGrafter"/>
</dbReference>
<feature type="transmembrane region" description="Helical" evidence="7">
    <location>
        <begin position="466"/>
        <end position="488"/>
    </location>
</feature>
<feature type="transmembrane region" description="Helical" evidence="7">
    <location>
        <begin position="168"/>
        <end position="185"/>
    </location>
</feature>